<dbReference type="RefSeq" id="WP_338394581.1">
    <property type="nucleotide sequence ID" value="NZ_AP025314.1"/>
</dbReference>
<dbReference type="Pfam" id="PF25148">
    <property type="entry name" value="DUF7824"/>
    <property type="match status" value="1"/>
</dbReference>
<organism evidence="4 5">
    <name type="scientific">Fulvitalea axinellae</name>
    <dbReference type="NCBI Taxonomy" id="1182444"/>
    <lineage>
        <taxon>Bacteria</taxon>
        <taxon>Pseudomonadati</taxon>
        <taxon>Bacteroidota</taxon>
        <taxon>Cytophagia</taxon>
        <taxon>Cytophagales</taxon>
        <taxon>Persicobacteraceae</taxon>
        <taxon>Fulvitalea</taxon>
    </lineage>
</organism>
<gene>
    <name evidence="4" type="ORF">FUAX_18050</name>
</gene>
<dbReference type="InterPro" id="IPR056727">
    <property type="entry name" value="DUF7825"/>
</dbReference>
<evidence type="ECO:0000259" key="1">
    <source>
        <dbReference type="Pfam" id="PF20103"/>
    </source>
</evidence>
<dbReference type="Pfam" id="PF20103">
    <property type="entry name" value="DUF6493"/>
    <property type="match status" value="1"/>
</dbReference>
<dbReference type="KEGG" id="fax:FUAX_18050"/>
<accession>A0AAU9CH65</accession>
<feature type="domain" description="DUF7824" evidence="2">
    <location>
        <begin position="414"/>
        <end position="670"/>
    </location>
</feature>
<dbReference type="InterPro" id="IPR045472">
    <property type="entry name" value="DUF6493"/>
</dbReference>
<reference evidence="4 5" key="1">
    <citation type="submission" date="2021-12" db="EMBL/GenBank/DDBJ databases">
        <title>Genome sequencing of bacteria with rrn-lacking chromosome and rrn-plasmid.</title>
        <authorList>
            <person name="Anda M."/>
            <person name="Iwasaki W."/>
        </authorList>
    </citation>
    <scope>NUCLEOTIDE SEQUENCE [LARGE SCALE GENOMIC DNA]</scope>
    <source>
        <strain evidence="4 5">DSM 100852</strain>
    </source>
</reference>
<protein>
    <submittedName>
        <fullName evidence="4">Uncharacterized protein</fullName>
    </submittedName>
</protein>
<dbReference type="InterPro" id="IPR056726">
    <property type="entry name" value="DUF7824"/>
</dbReference>
<evidence type="ECO:0000259" key="3">
    <source>
        <dbReference type="Pfam" id="PF25149"/>
    </source>
</evidence>
<evidence type="ECO:0000313" key="5">
    <source>
        <dbReference type="Proteomes" id="UP001348817"/>
    </source>
</evidence>
<dbReference type="EMBL" id="AP025314">
    <property type="protein sequence ID" value="BDD09373.1"/>
    <property type="molecule type" value="Genomic_DNA"/>
</dbReference>
<name>A0AAU9CH65_9BACT</name>
<feature type="domain" description="DUF7825" evidence="3">
    <location>
        <begin position="735"/>
        <end position="938"/>
    </location>
</feature>
<dbReference type="AlphaFoldDB" id="A0AAU9CH65"/>
<proteinExistence type="predicted"/>
<dbReference type="Pfam" id="PF25149">
    <property type="entry name" value="DUF7825"/>
    <property type="match status" value="1"/>
</dbReference>
<evidence type="ECO:0000259" key="2">
    <source>
        <dbReference type="Pfam" id="PF25148"/>
    </source>
</evidence>
<feature type="domain" description="DUF6493" evidence="1">
    <location>
        <begin position="4"/>
        <end position="310"/>
    </location>
</feature>
<dbReference type="Proteomes" id="UP001348817">
    <property type="component" value="Chromosome"/>
</dbReference>
<keyword evidence="5" id="KW-1185">Reference proteome</keyword>
<sequence length="941" mass="107608">MTTSVQAQLEEIVVRGDVEGALSMFRTLDNESQKGLAPLVKSLYAYYSEEVENEKDRWGPRATNEQDKVLHLAMLFTFPKTELSKIPILRSDFREVESLLSFYIPEGFGEMLNESAKRGWLRYRITYGWVMSLKERGILDPCPELIVRTLLPCIGGVTPKGREIFSIERLYEFPETLRSHVWLFFSHYSVIFDHSAVGAEGEKRTWKNAFLTLSTNGDLDRLRLLRECLLAVPRNLSKFLNNWYLELFKDLNPKASEILGLQTELNALFSLGHNGAMCLALHSLKKSCTHPDFSRQEFLENCPLALASQTLGVINECISVLDKLTGKYPREALEVFRIASEALTHPKANAQVRVARLIRKHATLDLEREIREMLEPYSEYVCAEAKELLSEYLENTESTLPKEGKGTLPAVLSDENRIEYPENIEEFVFFLSQVFDQRNVHSFDIFLDSLVRFYPEINPEDLPKFDPALQKSLRVSAGVASNRASFTDRVMAVTFLEYSGLLIERFPEGSKTLRGLRDRFLKADKAKHPVKYFPNRGNRFYLETWSLAGQHPFLHIFYKRALEALRLLRKGKTLPLLASPTHKPAWICPDTLIEKTKLWQDAGEELCVLDWENAIARLAFENNPKIPKKALSEIQGQPGEILTYMLNGESSDIKNPESVWSTASITKNEEPAKGYVFTDEPRRYYYWETKPKGKEERRKILDFEGVEYCHEVEDISYPFKGENMDGFYSSIGLSRVKLGHLGIDTLRYLALAPHHHEKLLAAVVANGFRYSDSLNEASTWLVSTSVLNYLLEYSQEPFQRSETLFLALIATGPSKELREQSVGLWERGVYFGLLDDGKFGEALGKMYAMEFVPLKRFTDLVSSSMLNLSVEKNQALRKALETMMTLLDDKPIKGLKALLEIYGELVFEANTAVPDTLTEKFEVWGKVNSLKRIINRLTARN</sequence>
<evidence type="ECO:0000313" key="4">
    <source>
        <dbReference type="EMBL" id="BDD09373.1"/>
    </source>
</evidence>